<evidence type="ECO:0000256" key="4">
    <source>
        <dbReference type="ARBA" id="ARBA00022989"/>
    </source>
</evidence>
<evidence type="ECO:0000256" key="5">
    <source>
        <dbReference type="ARBA" id="ARBA00023136"/>
    </source>
</evidence>
<feature type="region of interest" description="Disordered" evidence="7">
    <location>
        <begin position="365"/>
        <end position="414"/>
    </location>
</feature>
<evidence type="ECO:0000313" key="10">
    <source>
        <dbReference type="Proteomes" id="UP000594638"/>
    </source>
</evidence>
<name>A0A8S0Q698_OLEEU</name>
<dbReference type="OrthoDB" id="1728340at2759"/>
<evidence type="ECO:0000256" key="3">
    <source>
        <dbReference type="ARBA" id="ARBA00022692"/>
    </source>
</evidence>
<dbReference type="Pfam" id="PF00892">
    <property type="entry name" value="EamA"/>
    <property type="match status" value="2"/>
</dbReference>
<dbReference type="Proteomes" id="UP000594638">
    <property type="component" value="Unassembled WGS sequence"/>
</dbReference>
<sequence length="414" mass="45362">MSAYVRICNGLHGLKPTLLMILAQTIIAGLNVFYKLASNDGMKLQILVAYRFLFGTAFIVPIAFFLERKKRPKLTWMVLFQAFLCGMFGGSMGQNLYLKSLTLTSATFASATTNLIPAITFIIAVCLRLEKLGWHTKAGKAKVFGTLLGIGGAMLLTFYKGPDINIWKTHINLLLTTSSHPKTLQTQSSQGGHFLLGSLLALASCVCYSLWLIIQAKAAEKYPCPYSFTALMMVMAAAQGVGFALCMEREWSQWKLGWNIRLLAVVFAGIFGSGVMFTLVAWCVRMRGPLFVSIFNPLMLLLVALAGSLLLNEKLHLGTVLGAILIVFGLYIVLWGKGKELKRVSQLMPEKNSGDQVRQVEIDITPSMPNNGSSHGGRSSGNGGKEISEEEEEEEEMGHSRASSDFIGGLYMYA</sequence>
<feature type="transmembrane region" description="Helical" evidence="6">
    <location>
        <begin position="12"/>
        <end position="34"/>
    </location>
</feature>
<dbReference type="GO" id="GO:0022857">
    <property type="term" value="F:transmembrane transporter activity"/>
    <property type="evidence" value="ECO:0007669"/>
    <property type="project" value="InterPro"/>
</dbReference>
<feature type="transmembrane region" description="Helical" evidence="6">
    <location>
        <begin position="194"/>
        <end position="214"/>
    </location>
</feature>
<feature type="transmembrane region" description="Helical" evidence="6">
    <location>
        <begin position="78"/>
        <end position="97"/>
    </location>
</feature>
<evidence type="ECO:0000256" key="1">
    <source>
        <dbReference type="ARBA" id="ARBA00004141"/>
    </source>
</evidence>
<feature type="transmembrane region" description="Helical" evidence="6">
    <location>
        <begin position="46"/>
        <end position="66"/>
    </location>
</feature>
<dbReference type="InterPro" id="IPR030184">
    <property type="entry name" value="WAT1-related"/>
</dbReference>
<comment type="subcellular location">
    <subcellularLocation>
        <location evidence="1 6">Membrane</location>
        <topology evidence="1 6">Multi-pass membrane protein</topology>
    </subcellularLocation>
</comment>
<organism evidence="9 10">
    <name type="scientific">Olea europaea subsp. europaea</name>
    <dbReference type="NCBI Taxonomy" id="158383"/>
    <lineage>
        <taxon>Eukaryota</taxon>
        <taxon>Viridiplantae</taxon>
        <taxon>Streptophyta</taxon>
        <taxon>Embryophyta</taxon>
        <taxon>Tracheophyta</taxon>
        <taxon>Spermatophyta</taxon>
        <taxon>Magnoliopsida</taxon>
        <taxon>eudicotyledons</taxon>
        <taxon>Gunneridae</taxon>
        <taxon>Pentapetalae</taxon>
        <taxon>asterids</taxon>
        <taxon>lamiids</taxon>
        <taxon>Lamiales</taxon>
        <taxon>Oleaceae</taxon>
        <taxon>Oleeae</taxon>
        <taxon>Olea</taxon>
    </lineage>
</organism>
<feature type="transmembrane region" description="Helical" evidence="6">
    <location>
        <begin position="290"/>
        <end position="311"/>
    </location>
</feature>
<feature type="transmembrane region" description="Helical" evidence="6">
    <location>
        <begin position="226"/>
        <end position="245"/>
    </location>
</feature>
<reference evidence="9 10" key="1">
    <citation type="submission" date="2019-12" db="EMBL/GenBank/DDBJ databases">
        <authorList>
            <person name="Alioto T."/>
            <person name="Alioto T."/>
            <person name="Gomez Garrido J."/>
        </authorList>
    </citation>
    <scope>NUCLEOTIDE SEQUENCE [LARGE SCALE GENOMIC DNA]</scope>
</reference>
<feature type="transmembrane region" description="Helical" evidence="6">
    <location>
        <begin position="260"/>
        <end position="283"/>
    </location>
</feature>
<proteinExistence type="inferred from homology"/>
<dbReference type="InterPro" id="IPR000620">
    <property type="entry name" value="EamA_dom"/>
</dbReference>
<evidence type="ECO:0000256" key="2">
    <source>
        <dbReference type="ARBA" id="ARBA00007635"/>
    </source>
</evidence>
<keyword evidence="4 6" id="KW-1133">Transmembrane helix</keyword>
<keyword evidence="10" id="KW-1185">Reference proteome</keyword>
<dbReference type="GO" id="GO:0016020">
    <property type="term" value="C:membrane"/>
    <property type="evidence" value="ECO:0007669"/>
    <property type="project" value="UniProtKB-SubCell"/>
</dbReference>
<evidence type="ECO:0000256" key="7">
    <source>
        <dbReference type="SAM" id="MobiDB-lite"/>
    </source>
</evidence>
<feature type="domain" description="EamA" evidence="8">
    <location>
        <begin position="18"/>
        <end position="157"/>
    </location>
</feature>
<dbReference type="Gramene" id="OE9A073801T1">
    <property type="protein sequence ID" value="OE9A073801C1"/>
    <property type="gene ID" value="OE9A073801"/>
</dbReference>
<feature type="transmembrane region" description="Helical" evidence="6">
    <location>
        <begin position="109"/>
        <end position="129"/>
    </location>
</feature>
<evidence type="ECO:0000313" key="9">
    <source>
        <dbReference type="EMBL" id="CAA2961699.1"/>
    </source>
</evidence>
<feature type="domain" description="EamA" evidence="8">
    <location>
        <begin position="196"/>
        <end position="334"/>
    </location>
</feature>
<accession>A0A8S0Q698</accession>
<gene>
    <name evidence="9" type="ORF">OLEA9_A073801</name>
</gene>
<evidence type="ECO:0000256" key="6">
    <source>
        <dbReference type="RuleBase" id="RU363077"/>
    </source>
</evidence>
<dbReference type="AlphaFoldDB" id="A0A8S0Q698"/>
<dbReference type="PANTHER" id="PTHR31218">
    <property type="entry name" value="WAT1-RELATED PROTEIN"/>
    <property type="match status" value="1"/>
</dbReference>
<keyword evidence="5 6" id="KW-0472">Membrane</keyword>
<comment type="similarity">
    <text evidence="2 6">Belongs to the drug/metabolite transporter (DMT) superfamily. Plant drug/metabolite exporter (P-DME) (TC 2.A.7.4) family.</text>
</comment>
<dbReference type="SUPFAM" id="SSF103481">
    <property type="entry name" value="Multidrug resistance efflux transporter EmrE"/>
    <property type="match status" value="2"/>
</dbReference>
<protein>
    <recommendedName>
        <fullName evidence="6">WAT1-related protein</fullName>
    </recommendedName>
</protein>
<dbReference type="EMBL" id="CACTIH010000592">
    <property type="protein sequence ID" value="CAA2961699.1"/>
    <property type="molecule type" value="Genomic_DNA"/>
</dbReference>
<comment type="caution">
    <text evidence="9">The sequence shown here is derived from an EMBL/GenBank/DDBJ whole genome shotgun (WGS) entry which is preliminary data.</text>
</comment>
<keyword evidence="3 6" id="KW-0812">Transmembrane</keyword>
<feature type="transmembrane region" description="Helical" evidence="6">
    <location>
        <begin position="141"/>
        <end position="159"/>
    </location>
</feature>
<feature type="transmembrane region" description="Helical" evidence="6">
    <location>
        <begin position="317"/>
        <end position="336"/>
    </location>
</feature>
<feature type="compositionally biased region" description="Gly residues" evidence="7">
    <location>
        <begin position="374"/>
        <end position="384"/>
    </location>
</feature>
<dbReference type="InterPro" id="IPR037185">
    <property type="entry name" value="EmrE-like"/>
</dbReference>
<evidence type="ECO:0000259" key="8">
    <source>
        <dbReference type="Pfam" id="PF00892"/>
    </source>
</evidence>